<accession>A0A4U0TJK4</accession>
<proteinExistence type="predicted"/>
<evidence type="ECO:0000256" key="1">
    <source>
        <dbReference type="SAM" id="MobiDB-lite"/>
    </source>
</evidence>
<dbReference type="OrthoDB" id="4424523at2759"/>
<dbReference type="AlphaFoldDB" id="A0A4U0TJK4"/>
<comment type="caution">
    <text evidence="3">The sequence shown here is derived from an EMBL/GenBank/DDBJ whole genome shotgun (WGS) entry which is preliminary data.</text>
</comment>
<evidence type="ECO:0000313" key="4">
    <source>
        <dbReference type="Proteomes" id="UP000308549"/>
    </source>
</evidence>
<dbReference type="EMBL" id="NAJL01000096">
    <property type="protein sequence ID" value="TKA21862.1"/>
    <property type="molecule type" value="Genomic_DNA"/>
</dbReference>
<organism evidence="3 4">
    <name type="scientific">Salinomyces thailandicus</name>
    <dbReference type="NCBI Taxonomy" id="706561"/>
    <lineage>
        <taxon>Eukaryota</taxon>
        <taxon>Fungi</taxon>
        <taxon>Dikarya</taxon>
        <taxon>Ascomycota</taxon>
        <taxon>Pezizomycotina</taxon>
        <taxon>Dothideomycetes</taxon>
        <taxon>Dothideomycetidae</taxon>
        <taxon>Mycosphaerellales</taxon>
        <taxon>Teratosphaeriaceae</taxon>
        <taxon>Salinomyces</taxon>
    </lineage>
</organism>
<feature type="transmembrane region" description="Helical" evidence="2">
    <location>
        <begin position="12"/>
        <end position="34"/>
    </location>
</feature>
<evidence type="ECO:0000313" key="3">
    <source>
        <dbReference type="EMBL" id="TKA21862.1"/>
    </source>
</evidence>
<keyword evidence="2" id="KW-1133">Transmembrane helix</keyword>
<sequence length="470" mass="54218">MPRWLTPRRILVYGAYLAGVFSILVGLFIGKHAWRLHATIKLIERSWDHRNISYENASWIDKAAHAITAGHEDVSQYNDLYWEKIRQLEEHGEFDRTNLTKREDCRPEWAEANESYEKWGFVLYRTHYGDDWDEKLQTLNNSIRAHLEVEATEDGQECDPRLVRDRATLEIVDDRELLEDATPTQVRALWRKRVDDDLVDSAMKIGGWRYGWFRMRLPGGQAPNGIPLNMCLMYDFVADGLFMLQNNGVPATGPRDPWEPFLVVVDGLWDAEKYMYITSWAEGYQGTYGVALSLLMNSFHGAVYEREPERSAPYMSFGASYIDSCLPLWRQLLKGFYGRYAVARPGRFPFHDRYLDMKYPFVREDSHWGVQEQPDTEPAKAKQDHQDSTGTDRFESPVVYSLCLDSDDPADCFQMGNLRVRKPGHTSNAEEEDEERDTAVQPKVAEETLDAVMVDDGENIEATEVASNEV</sequence>
<feature type="region of interest" description="Disordered" evidence="1">
    <location>
        <begin position="372"/>
        <end position="393"/>
    </location>
</feature>
<protein>
    <submittedName>
        <fullName evidence="3">Uncharacterized protein</fullName>
    </submittedName>
</protein>
<keyword evidence="4" id="KW-1185">Reference proteome</keyword>
<reference evidence="3 4" key="1">
    <citation type="submission" date="2017-03" db="EMBL/GenBank/DDBJ databases">
        <title>Genomes of endolithic fungi from Antarctica.</title>
        <authorList>
            <person name="Coleine C."/>
            <person name="Masonjones S."/>
            <person name="Stajich J.E."/>
        </authorList>
    </citation>
    <scope>NUCLEOTIDE SEQUENCE [LARGE SCALE GENOMIC DNA]</scope>
    <source>
        <strain evidence="3 4">CCFEE 6315</strain>
    </source>
</reference>
<keyword evidence="2" id="KW-0472">Membrane</keyword>
<evidence type="ECO:0000256" key="2">
    <source>
        <dbReference type="SAM" id="Phobius"/>
    </source>
</evidence>
<name>A0A4U0TJK4_9PEZI</name>
<gene>
    <name evidence="3" type="ORF">B0A50_08734</name>
</gene>
<keyword evidence="2" id="KW-0812">Transmembrane</keyword>
<feature type="region of interest" description="Disordered" evidence="1">
    <location>
        <begin position="418"/>
        <end position="442"/>
    </location>
</feature>
<feature type="compositionally biased region" description="Basic and acidic residues" evidence="1">
    <location>
        <begin position="377"/>
        <end position="393"/>
    </location>
</feature>
<dbReference type="Proteomes" id="UP000308549">
    <property type="component" value="Unassembled WGS sequence"/>
</dbReference>